<accession>A0A081BKE7</accession>
<gene>
    <name evidence="2" type="ORF">LOSG293_350030</name>
</gene>
<organism evidence="2 3">
    <name type="scientific">Secundilactobacillus oryzae JCM 18671</name>
    <dbReference type="NCBI Taxonomy" id="1291743"/>
    <lineage>
        <taxon>Bacteria</taxon>
        <taxon>Bacillati</taxon>
        <taxon>Bacillota</taxon>
        <taxon>Bacilli</taxon>
        <taxon>Lactobacillales</taxon>
        <taxon>Lactobacillaceae</taxon>
        <taxon>Secundilactobacillus</taxon>
    </lineage>
</organism>
<dbReference type="RefSeq" id="WP_160171718.1">
    <property type="nucleotide sequence ID" value="NZ_BBAZ01000034.1"/>
</dbReference>
<reference evidence="2" key="1">
    <citation type="journal article" date="2014" name="Genome Announc.">
        <title>Draft Genome Sequence of Lactobacillus oryzae Strain SG293T.</title>
        <authorList>
            <person name="Tanizawa Y."/>
            <person name="Fujisawa T."/>
            <person name="Mochizuki T."/>
            <person name="Kaminuma E."/>
            <person name="Nakamura Y."/>
            <person name="Tohno M."/>
        </authorList>
    </citation>
    <scope>NUCLEOTIDE SEQUENCE [LARGE SCALE GENOMIC DNA]</scope>
    <source>
        <strain evidence="2">SG293</strain>
    </source>
</reference>
<sequence>MNETSSATQKPKLPQLAERKNAATIFGFILATMIAFVFGHKKRKHKQNEF</sequence>
<feature type="transmembrane region" description="Helical" evidence="1">
    <location>
        <begin position="22"/>
        <end position="39"/>
    </location>
</feature>
<keyword evidence="1" id="KW-0472">Membrane</keyword>
<evidence type="ECO:0000313" key="2">
    <source>
        <dbReference type="EMBL" id="GAK48515.1"/>
    </source>
</evidence>
<comment type="caution">
    <text evidence="2">The sequence shown here is derived from an EMBL/GenBank/DDBJ whole genome shotgun (WGS) entry which is preliminary data.</text>
</comment>
<protein>
    <submittedName>
        <fullName evidence="2">Uncharacterized protein</fullName>
    </submittedName>
</protein>
<evidence type="ECO:0000256" key="1">
    <source>
        <dbReference type="SAM" id="Phobius"/>
    </source>
</evidence>
<keyword evidence="1" id="KW-0812">Transmembrane</keyword>
<keyword evidence="1" id="KW-1133">Transmembrane helix</keyword>
<proteinExistence type="predicted"/>
<dbReference type="Proteomes" id="UP000028700">
    <property type="component" value="Unassembled WGS sequence"/>
</dbReference>
<dbReference type="AlphaFoldDB" id="A0A081BKE7"/>
<keyword evidence="3" id="KW-1185">Reference proteome</keyword>
<dbReference type="EMBL" id="BBJM01000035">
    <property type="protein sequence ID" value="GAK48515.1"/>
    <property type="molecule type" value="Genomic_DNA"/>
</dbReference>
<name>A0A081BKE7_9LACO</name>
<evidence type="ECO:0000313" key="3">
    <source>
        <dbReference type="Proteomes" id="UP000028700"/>
    </source>
</evidence>